<feature type="domain" description="CCHC-type" evidence="3">
    <location>
        <begin position="244"/>
        <end position="259"/>
    </location>
</feature>
<accession>A0A7E5WZQ6</accession>
<dbReference type="AlphaFoldDB" id="A0A7E5WZQ6"/>
<keyword evidence="1" id="KW-0862">Zinc</keyword>
<dbReference type="GeneID" id="113507064"/>
<dbReference type="GO" id="GO:0003676">
    <property type="term" value="F:nucleic acid binding"/>
    <property type="evidence" value="ECO:0007669"/>
    <property type="project" value="InterPro"/>
</dbReference>
<dbReference type="PANTHER" id="PTHR33198">
    <property type="entry name" value="ANK_REP_REGION DOMAIN-CONTAINING PROTEIN-RELATED"/>
    <property type="match status" value="1"/>
</dbReference>
<evidence type="ECO:0000313" key="5">
    <source>
        <dbReference type="RefSeq" id="XP_026745717.1"/>
    </source>
</evidence>
<gene>
    <name evidence="5" type="primary">LOC113507064</name>
</gene>
<keyword evidence="1" id="KW-0863">Zinc-finger</keyword>
<dbReference type="InParanoid" id="A0A7E5WZQ6"/>
<dbReference type="Gene3D" id="4.10.60.10">
    <property type="entry name" value="Zinc finger, CCHC-type"/>
    <property type="match status" value="1"/>
</dbReference>
<dbReference type="Proteomes" id="UP000322000">
    <property type="component" value="Unplaced"/>
</dbReference>
<reference evidence="5" key="1">
    <citation type="submission" date="2025-08" db="UniProtKB">
        <authorList>
            <consortium name="RefSeq"/>
        </authorList>
    </citation>
    <scope>IDENTIFICATION</scope>
</reference>
<evidence type="ECO:0000259" key="3">
    <source>
        <dbReference type="PROSITE" id="PS50158"/>
    </source>
</evidence>
<dbReference type="RefSeq" id="XP_026745717.1">
    <property type="nucleotide sequence ID" value="XM_026889916.1"/>
</dbReference>
<dbReference type="InterPro" id="IPR001878">
    <property type="entry name" value="Znf_CCHC"/>
</dbReference>
<dbReference type="PROSITE" id="PS50158">
    <property type="entry name" value="ZF_CCHC"/>
    <property type="match status" value="1"/>
</dbReference>
<evidence type="ECO:0000256" key="2">
    <source>
        <dbReference type="SAM" id="MobiDB-lite"/>
    </source>
</evidence>
<feature type="non-terminal residue" evidence="5">
    <location>
        <position position="1"/>
    </location>
</feature>
<evidence type="ECO:0000256" key="1">
    <source>
        <dbReference type="PROSITE-ProRule" id="PRU00047"/>
    </source>
</evidence>
<proteinExistence type="predicted"/>
<feature type="region of interest" description="Disordered" evidence="2">
    <location>
        <begin position="258"/>
        <end position="281"/>
    </location>
</feature>
<dbReference type="KEGG" id="tnl:113507064"/>
<dbReference type="GO" id="GO:0008270">
    <property type="term" value="F:zinc ion binding"/>
    <property type="evidence" value="ECO:0007669"/>
    <property type="project" value="UniProtKB-KW"/>
</dbReference>
<name>A0A7E5WZQ6_TRINI</name>
<dbReference type="OrthoDB" id="8039770at2759"/>
<keyword evidence="4" id="KW-1185">Reference proteome</keyword>
<organism evidence="4 5">
    <name type="scientific">Trichoplusia ni</name>
    <name type="common">Cabbage looper</name>
    <dbReference type="NCBI Taxonomy" id="7111"/>
    <lineage>
        <taxon>Eukaryota</taxon>
        <taxon>Metazoa</taxon>
        <taxon>Ecdysozoa</taxon>
        <taxon>Arthropoda</taxon>
        <taxon>Hexapoda</taxon>
        <taxon>Insecta</taxon>
        <taxon>Pterygota</taxon>
        <taxon>Neoptera</taxon>
        <taxon>Endopterygota</taxon>
        <taxon>Lepidoptera</taxon>
        <taxon>Glossata</taxon>
        <taxon>Ditrysia</taxon>
        <taxon>Noctuoidea</taxon>
        <taxon>Noctuidae</taxon>
        <taxon>Plusiinae</taxon>
        <taxon>Trichoplusia</taxon>
    </lineage>
</organism>
<protein>
    <submittedName>
        <fullName evidence="5">Uncharacterized protein LOC113507064</fullName>
    </submittedName>
</protein>
<sequence length="376" mass="43314">EKLDLDGDNATVALRWEQWKRSFNIYLEATGISGEEKKRATLLLLGGPGIQEIVFNLPGAYEENSTTEAGVFKTVIEKLDDYFLPKQNKIYERHLFRQIKQVEGEKFEKFVVKLRNQSSKCKFTSPDEHIIDQIVEKCFSPELRKKILTLGDTVTLDKIITEANTLEIVNQQLEEYGQNSKPNDVNTIRSYKKNYSEKTDDVKRKNEIKKLESTTKSDMSKCGRCGYDKHIAPNEECPAKRRNCNACGKSGHFSAMCKSKPEKRKREDKPNNNSKIKKKRNEVNLINVRNDSSEEDHYVFNMNDDDEANIECEMGGVKVNLLIDSGCKLNLITEKTWEDVLVEIPVDEKCKPVSQPYRRIPIPIENKVEKENKRTP</sequence>
<evidence type="ECO:0000313" key="4">
    <source>
        <dbReference type="Proteomes" id="UP000322000"/>
    </source>
</evidence>
<keyword evidence="1" id="KW-0479">Metal-binding</keyword>
<dbReference type="PANTHER" id="PTHR33198:SF21">
    <property type="entry name" value="RETROTRANSPOSON GAG DOMAIN-CONTAINING PROTEIN"/>
    <property type="match status" value="1"/>
</dbReference>